<comment type="caution">
    <text evidence="1">The sequence shown here is derived from an EMBL/GenBank/DDBJ whole genome shotgun (WGS) entry which is preliminary data.</text>
</comment>
<dbReference type="Proteomes" id="UP000237340">
    <property type="component" value="Unassembled WGS sequence"/>
</dbReference>
<name>A0A2S3ZHN1_9MICO</name>
<proteinExistence type="predicted"/>
<dbReference type="RefSeq" id="WP_103460080.1">
    <property type="nucleotide sequence ID" value="NZ_PPXD01000008.1"/>
</dbReference>
<evidence type="ECO:0000313" key="2">
    <source>
        <dbReference type="Proteomes" id="UP000237340"/>
    </source>
</evidence>
<reference evidence="1 2" key="1">
    <citation type="submission" date="2018-01" db="EMBL/GenBank/DDBJ databases">
        <title>Cryobacterium sp. nov., from glaciers in China.</title>
        <authorList>
            <person name="Liu Q."/>
            <person name="Xin Y.-H."/>
        </authorList>
    </citation>
    <scope>NUCLEOTIDE SEQUENCE [LARGE SCALE GENOMIC DNA]</scope>
    <source>
        <strain evidence="1 2">TMN-42</strain>
    </source>
</reference>
<organism evidence="1 2">
    <name type="scientific">Cryobacterium zongtaii</name>
    <dbReference type="NCBI Taxonomy" id="1259217"/>
    <lineage>
        <taxon>Bacteria</taxon>
        <taxon>Bacillati</taxon>
        <taxon>Actinomycetota</taxon>
        <taxon>Actinomycetes</taxon>
        <taxon>Micrococcales</taxon>
        <taxon>Microbacteriaceae</taxon>
        <taxon>Cryobacterium</taxon>
    </lineage>
</organism>
<protein>
    <submittedName>
        <fullName evidence="1">Uncharacterized protein</fullName>
    </submittedName>
</protein>
<dbReference type="AlphaFoldDB" id="A0A2S3ZHN1"/>
<dbReference type="EMBL" id="PPXD01000008">
    <property type="protein sequence ID" value="POH66932.1"/>
    <property type="molecule type" value="Genomic_DNA"/>
</dbReference>
<evidence type="ECO:0000313" key="1">
    <source>
        <dbReference type="EMBL" id="POH66932.1"/>
    </source>
</evidence>
<accession>A0A2S3ZHN1</accession>
<sequence>MTQRPRHLVNDSLELTDEALPETTVDLELSATRIQERHGEAAGARYRHFIGRAVAAAPDADRDDLLTLAALAAWRSGAPAFRTDALRRLDLALAAGRTGLPALAAALGLGEGGVAPFAALQLNSRFGWPGLHAPGELLAVIGGFRGLYGPWLAPPVAALPGDRPGSFLIRTGSAATAEDWLLTVDVFGHTLVRLATDEQGNVDAAADARWSAAGDTAQGLAETGAAGAVLTVRAYTAQLWTPEKSP</sequence>
<keyword evidence="2" id="KW-1185">Reference proteome</keyword>
<gene>
    <name evidence="1" type="ORF">C3B61_07620</name>
</gene>